<gene>
    <name evidence="9" type="ORF">MEQU1_003323</name>
</gene>
<evidence type="ECO:0000313" key="9">
    <source>
        <dbReference type="EMBL" id="WFD24620.1"/>
    </source>
</evidence>
<dbReference type="PROSITE" id="PS00151">
    <property type="entry name" value="ACYLPHOSPHATASE_2"/>
    <property type="match status" value="1"/>
</dbReference>
<feature type="domain" description="Acylphosphatase-like" evidence="8">
    <location>
        <begin position="4"/>
        <end position="104"/>
    </location>
</feature>
<dbReference type="AlphaFoldDB" id="A0AAF0EHB7"/>
<dbReference type="InterPro" id="IPR001792">
    <property type="entry name" value="Acylphosphatase-like_dom"/>
</dbReference>
<evidence type="ECO:0000256" key="7">
    <source>
        <dbReference type="RuleBase" id="RU004168"/>
    </source>
</evidence>
<dbReference type="EMBL" id="CP119906">
    <property type="protein sequence ID" value="WFD24620.1"/>
    <property type="molecule type" value="Genomic_DNA"/>
</dbReference>
<comment type="similarity">
    <text evidence="1 7">Belongs to the acylphosphatase family.</text>
</comment>
<evidence type="ECO:0000256" key="6">
    <source>
        <dbReference type="RuleBase" id="RU000553"/>
    </source>
</evidence>
<name>A0AAF0EHB7_9BASI</name>
<dbReference type="PROSITE" id="PS51160">
    <property type="entry name" value="ACYLPHOSPHATASE_3"/>
    <property type="match status" value="1"/>
</dbReference>
<dbReference type="PANTHER" id="PTHR10029">
    <property type="entry name" value="ACYLPHOSPHATASE"/>
    <property type="match status" value="1"/>
</dbReference>
<keyword evidence="3 5" id="KW-0378">Hydrolase</keyword>
<proteinExistence type="inferred from homology"/>
<evidence type="ECO:0000313" key="10">
    <source>
        <dbReference type="Proteomes" id="UP001214415"/>
    </source>
</evidence>
<dbReference type="GO" id="GO:0003998">
    <property type="term" value="F:acylphosphatase activity"/>
    <property type="evidence" value="ECO:0007669"/>
    <property type="project" value="UniProtKB-EC"/>
</dbReference>
<dbReference type="PROSITE" id="PS00150">
    <property type="entry name" value="ACYLPHOSPHATASE_1"/>
    <property type="match status" value="1"/>
</dbReference>
<reference evidence="9" key="1">
    <citation type="submission" date="2023-03" db="EMBL/GenBank/DDBJ databases">
        <title>Mating type loci evolution in Malassezia.</title>
        <authorList>
            <person name="Coelho M.A."/>
        </authorList>
    </citation>
    <scope>NUCLEOTIDE SEQUENCE</scope>
    <source>
        <strain evidence="9">CBS 12830</strain>
    </source>
</reference>
<dbReference type="Gene3D" id="3.30.70.100">
    <property type="match status" value="1"/>
</dbReference>
<accession>A0AAF0EHB7</accession>
<feature type="active site" evidence="5">
    <location>
        <position position="37"/>
    </location>
</feature>
<feature type="active site" evidence="5">
    <location>
        <position position="19"/>
    </location>
</feature>
<dbReference type="PRINTS" id="PR00112">
    <property type="entry name" value="ACYLPHPHTASE"/>
</dbReference>
<comment type="catalytic activity">
    <reaction evidence="4 5 6">
        <text>an acyl phosphate + H2O = a carboxylate + phosphate + H(+)</text>
        <dbReference type="Rhea" id="RHEA:14965"/>
        <dbReference type="ChEBI" id="CHEBI:15377"/>
        <dbReference type="ChEBI" id="CHEBI:15378"/>
        <dbReference type="ChEBI" id="CHEBI:29067"/>
        <dbReference type="ChEBI" id="CHEBI:43474"/>
        <dbReference type="ChEBI" id="CHEBI:59918"/>
        <dbReference type="EC" id="3.6.1.7"/>
    </reaction>
</comment>
<dbReference type="PANTHER" id="PTHR10029:SF3">
    <property type="entry name" value="ACYLPHOSPHATASE-RELATED"/>
    <property type="match status" value="1"/>
</dbReference>
<evidence type="ECO:0000256" key="4">
    <source>
        <dbReference type="ARBA" id="ARBA00047645"/>
    </source>
</evidence>
<protein>
    <recommendedName>
        <fullName evidence="2 5">Acylphosphatase</fullName>
        <ecNumber evidence="2 5">3.6.1.7</ecNumber>
    </recommendedName>
</protein>
<dbReference type="InterPro" id="IPR017968">
    <property type="entry name" value="Acylphosphatase_CS"/>
</dbReference>
<dbReference type="Pfam" id="PF00708">
    <property type="entry name" value="Acylphosphatase"/>
    <property type="match status" value="1"/>
</dbReference>
<sequence length="104" mass="11854">MSSYIYFRVSGSVQGVMFRKSTLQQAHDLDLRGWVRNEPDGTVSGEAAGASEHVQRLYVSDTDISRDYLHLGPRDARVDNVDVMFIKHHDISQSTLPYPFEIRI</sequence>
<dbReference type="InterPro" id="IPR036046">
    <property type="entry name" value="Acylphosphatase-like_dom_sf"/>
</dbReference>
<evidence type="ECO:0000259" key="8">
    <source>
        <dbReference type="PROSITE" id="PS51160"/>
    </source>
</evidence>
<evidence type="ECO:0000256" key="1">
    <source>
        <dbReference type="ARBA" id="ARBA00005614"/>
    </source>
</evidence>
<dbReference type="InterPro" id="IPR020456">
    <property type="entry name" value="Acylphosphatase"/>
</dbReference>
<dbReference type="EC" id="3.6.1.7" evidence="2 5"/>
<evidence type="ECO:0000256" key="3">
    <source>
        <dbReference type="ARBA" id="ARBA00022801"/>
    </source>
</evidence>
<organism evidence="9 10">
    <name type="scientific">Malassezia equina</name>
    <dbReference type="NCBI Taxonomy" id="1381935"/>
    <lineage>
        <taxon>Eukaryota</taxon>
        <taxon>Fungi</taxon>
        <taxon>Dikarya</taxon>
        <taxon>Basidiomycota</taxon>
        <taxon>Ustilaginomycotina</taxon>
        <taxon>Malasseziomycetes</taxon>
        <taxon>Malasseziales</taxon>
        <taxon>Malasseziaceae</taxon>
        <taxon>Malassezia</taxon>
    </lineage>
</organism>
<evidence type="ECO:0000256" key="5">
    <source>
        <dbReference type="PROSITE-ProRule" id="PRU00520"/>
    </source>
</evidence>
<dbReference type="SUPFAM" id="SSF54975">
    <property type="entry name" value="Acylphosphatase/BLUF domain-like"/>
    <property type="match status" value="1"/>
</dbReference>
<dbReference type="Proteomes" id="UP001214415">
    <property type="component" value="Chromosome 7"/>
</dbReference>
<evidence type="ECO:0000256" key="2">
    <source>
        <dbReference type="ARBA" id="ARBA00012150"/>
    </source>
</evidence>
<keyword evidence="10" id="KW-1185">Reference proteome</keyword>